<reference evidence="2" key="1">
    <citation type="submission" date="2014-08" db="EMBL/GenBank/DDBJ databases">
        <authorList>
            <person name="Moulin L."/>
        </authorList>
    </citation>
    <scope>NUCLEOTIDE SEQUENCE [LARGE SCALE GENOMIC DNA]</scope>
</reference>
<keyword evidence="2" id="KW-1185">Reference proteome</keyword>
<evidence type="ECO:0000313" key="2">
    <source>
        <dbReference type="Proteomes" id="UP000045285"/>
    </source>
</evidence>
<dbReference type="Proteomes" id="UP000045285">
    <property type="component" value="Unassembled WGS sequence"/>
</dbReference>
<proteinExistence type="predicted"/>
<sequence>MNQSDDARASYPRFNMIDAERRQLFGHEPRCVVFLKVKFRIFMQIAAPLGYFYLQILKSSNAFAL</sequence>
<organism evidence="1 2">
    <name type="scientific">Mesorhizobium plurifarium</name>
    <dbReference type="NCBI Taxonomy" id="69974"/>
    <lineage>
        <taxon>Bacteria</taxon>
        <taxon>Pseudomonadati</taxon>
        <taxon>Pseudomonadota</taxon>
        <taxon>Alphaproteobacteria</taxon>
        <taxon>Hyphomicrobiales</taxon>
        <taxon>Phyllobacteriaceae</taxon>
        <taxon>Mesorhizobium</taxon>
    </lineage>
</organism>
<dbReference type="EMBL" id="CCMZ01000040">
    <property type="protein sequence ID" value="CDX24831.1"/>
    <property type="molecule type" value="Genomic_DNA"/>
</dbReference>
<gene>
    <name evidence="1" type="ORF">MPL3356_450002</name>
</gene>
<accession>A0A090E5J3</accession>
<protein>
    <submittedName>
        <fullName evidence="1">Uncharacterized protein</fullName>
    </submittedName>
</protein>
<name>A0A090E5J3_MESPL</name>
<evidence type="ECO:0000313" key="1">
    <source>
        <dbReference type="EMBL" id="CDX24831.1"/>
    </source>
</evidence>
<dbReference type="AlphaFoldDB" id="A0A090E5J3"/>